<proteinExistence type="predicted"/>
<evidence type="ECO:0000313" key="2">
    <source>
        <dbReference type="Proteomes" id="UP000095283"/>
    </source>
</evidence>
<dbReference type="Proteomes" id="UP000095283">
    <property type="component" value="Unplaced"/>
</dbReference>
<feature type="transmembrane region" description="Helical" evidence="1">
    <location>
        <begin position="48"/>
        <end position="71"/>
    </location>
</feature>
<evidence type="ECO:0000313" key="3">
    <source>
        <dbReference type="WBParaSite" id="Hba_00989"/>
    </source>
</evidence>
<organism evidence="2 3">
    <name type="scientific">Heterorhabditis bacteriophora</name>
    <name type="common">Entomopathogenic nematode worm</name>
    <dbReference type="NCBI Taxonomy" id="37862"/>
    <lineage>
        <taxon>Eukaryota</taxon>
        <taxon>Metazoa</taxon>
        <taxon>Ecdysozoa</taxon>
        <taxon>Nematoda</taxon>
        <taxon>Chromadorea</taxon>
        <taxon>Rhabditida</taxon>
        <taxon>Rhabditina</taxon>
        <taxon>Rhabditomorpha</taxon>
        <taxon>Strongyloidea</taxon>
        <taxon>Heterorhabditidae</taxon>
        <taxon>Heterorhabditis</taxon>
    </lineage>
</organism>
<keyword evidence="1" id="KW-0812">Transmembrane</keyword>
<sequence length="115" mass="13276">MYSFWKLDPSEKILIMIDTDSDPYIEAASHAGTIRRGVFLSAKIFYNFANYLCLVFLPTLIFKLLTFAYIIRDASRIVDRFLNVELRLRLVDIPSPQPPIIPPPLPNDYEQLLKG</sequence>
<keyword evidence="2" id="KW-1185">Reference proteome</keyword>
<keyword evidence="1" id="KW-0472">Membrane</keyword>
<accession>A0A1I7W8M2</accession>
<dbReference type="WBParaSite" id="Hba_00989">
    <property type="protein sequence ID" value="Hba_00989"/>
    <property type="gene ID" value="Hba_00989"/>
</dbReference>
<name>A0A1I7W8M2_HETBA</name>
<evidence type="ECO:0000256" key="1">
    <source>
        <dbReference type="SAM" id="Phobius"/>
    </source>
</evidence>
<reference evidence="3" key="1">
    <citation type="submission" date="2016-11" db="UniProtKB">
        <authorList>
            <consortium name="WormBaseParasite"/>
        </authorList>
    </citation>
    <scope>IDENTIFICATION</scope>
</reference>
<keyword evidence="1" id="KW-1133">Transmembrane helix</keyword>
<protein>
    <submittedName>
        <fullName evidence="3">CRAL-TRIO domain-containing protein</fullName>
    </submittedName>
</protein>
<dbReference type="AlphaFoldDB" id="A0A1I7W8M2"/>